<gene>
    <name evidence="4" type="ORF">IAB77_00685</name>
</gene>
<sequence length="291" mass="30993">MNRKNNQNALYLVWAIAIVACLLVVLFSLLFASFTYGSGVDITTAPPSAEGGSPAPGESSAPSGEGEGAGSETPGASTGIDTTSAALLPETEDAGQEYIDRLTFLGDSTTNGLREYGVLSGGTSTTQVWTPSSGTLTLYFWNAASIVYPDTGEELTIEDAVAAKRPEYLVITLGVNGVAELEEDAFKLYYTDLVNAVLEASPTTRIICNSIYPVENDYQYIDQISNEKIDTANGWILDVAEATGTRYADSCSVLKAEDGSLREDYGNGDGIHLNADGYNAVLQYLRTHAYL</sequence>
<proteinExistence type="predicted"/>
<dbReference type="InterPro" id="IPR036514">
    <property type="entry name" value="SGNH_hydro_sf"/>
</dbReference>
<feature type="compositionally biased region" description="Low complexity" evidence="1">
    <location>
        <begin position="47"/>
        <end position="77"/>
    </location>
</feature>
<keyword evidence="2" id="KW-0812">Transmembrane</keyword>
<reference evidence="4" key="2">
    <citation type="journal article" date="2021" name="PeerJ">
        <title>Extensive microbial diversity within the chicken gut microbiome revealed by metagenomics and culture.</title>
        <authorList>
            <person name="Gilroy R."/>
            <person name="Ravi A."/>
            <person name="Getino M."/>
            <person name="Pursley I."/>
            <person name="Horton D.L."/>
            <person name="Alikhan N.F."/>
            <person name="Baker D."/>
            <person name="Gharbi K."/>
            <person name="Hall N."/>
            <person name="Watson M."/>
            <person name="Adriaenssens E.M."/>
            <person name="Foster-Nyarko E."/>
            <person name="Jarju S."/>
            <person name="Secka A."/>
            <person name="Antonio M."/>
            <person name="Oren A."/>
            <person name="Chaudhuri R.R."/>
            <person name="La Ragione R."/>
            <person name="Hildebrand F."/>
            <person name="Pallen M.J."/>
        </authorList>
    </citation>
    <scope>NUCLEOTIDE SEQUENCE</scope>
    <source>
        <strain evidence="4">ChiBcolR7-354</strain>
    </source>
</reference>
<accession>A0A9D0ZCJ5</accession>
<dbReference type="SUPFAM" id="SSF52266">
    <property type="entry name" value="SGNH hydrolase"/>
    <property type="match status" value="1"/>
</dbReference>
<evidence type="ECO:0000256" key="1">
    <source>
        <dbReference type="SAM" id="MobiDB-lite"/>
    </source>
</evidence>
<dbReference type="Gene3D" id="3.40.50.1110">
    <property type="entry name" value="SGNH hydrolase"/>
    <property type="match status" value="1"/>
</dbReference>
<keyword evidence="4" id="KW-0378">Hydrolase</keyword>
<organism evidence="4 5">
    <name type="scientific">Candidatus Scatomorpha intestinavium</name>
    <dbReference type="NCBI Taxonomy" id="2840922"/>
    <lineage>
        <taxon>Bacteria</taxon>
        <taxon>Bacillati</taxon>
        <taxon>Bacillota</taxon>
        <taxon>Clostridia</taxon>
        <taxon>Eubacteriales</taxon>
        <taxon>Candidatus Scatomorpha</taxon>
    </lineage>
</organism>
<dbReference type="PROSITE" id="PS51257">
    <property type="entry name" value="PROKAR_LIPOPROTEIN"/>
    <property type="match status" value="1"/>
</dbReference>
<evidence type="ECO:0000259" key="3">
    <source>
        <dbReference type="Pfam" id="PF13472"/>
    </source>
</evidence>
<evidence type="ECO:0000313" key="5">
    <source>
        <dbReference type="Proteomes" id="UP000824262"/>
    </source>
</evidence>
<reference evidence="4" key="1">
    <citation type="submission" date="2020-10" db="EMBL/GenBank/DDBJ databases">
        <authorList>
            <person name="Gilroy R."/>
        </authorList>
    </citation>
    <scope>NUCLEOTIDE SEQUENCE</scope>
    <source>
        <strain evidence="4">ChiBcolR7-354</strain>
    </source>
</reference>
<comment type="caution">
    <text evidence="4">The sequence shown here is derived from an EMBL/GenBank/DDBJ whole genome shotgun (WGS) entry which is preliminary data.</text>
</comment>
<feature type="region of interest" description="Disordered" evidence="1">
    <location>
        <begin position="47"/>
        <end position="81"/>
    </location>
</feature>
<dbReference type="Pfam" id="PF13472">
    <property type="entry name" value="Lipase_GDSL_2"/>
    <property type="match status" value="1"/>
</dbReference>
<dbReference type="EMBL" id="DVGA01000011">
    <property type="protein sequence ID" value="HIQ77756.1"/>
    <property type="molecule type" value="Genomic_DNA"/>
</dbReference>
<dbReference type="Proteomes" id="UP000824262">
    <property type="component" value="Unassembled WGS sequence"/>
</dbReference>
<dbReference type="InterPro" id="IPR013830">
    <property type="entry name" value="SGNH_hydro"/>
</dbReference>
<feature type="transmembrane region" description="Helical" evidence="2">
    <location>
        <begin position="12"/>
        <end position="36"/>
    </location>
</feature>
<feature type="domain" description="SGNH hydrolase-type esterase" evidence="3">
    <location>
        <begin position="104"/>
        <end position="279"/>
    </location>
</feature>
<dbReference type="AlphaFoldDB" id="A0A9D0ZCJ5"/>
<protein>
    <submittedName>
        <fullName evidence="4">SGNH/GDSL hydrolase family protein</fullName>
    </submittedName>
</protein>
<dbReference type="GO" id="GO:0016787">
    <property type="term" value="F:hydrolase activity"/>
    <property type="evidence" value="ECO:0007669"/>
    <property type="project" value="UniProtKB-KW"/>
</dbReference>
<keyword evidence="2" id="KW-0472">Membrane</keyword>
<name>A0A9D0ZCJ5_9FIRM</name>
<keyword evidence="2" id="KW-1133">Transmembrane helix</keyword>
<evidence type="ECO:0000256" key="2">
    <source>
        <dbReference type="SAM" id="Phobius"/>
    </source>
</evidence>
<evidence type="ECO:0000313" key="4">
    <source>
        <dbReference type="EMBL" id="HIQ77756.1"/>
    </source>
</evidence>